<comment type="caution">
    <text evidence="1">The sequence shown here is derived from an EMBL/GenBank/DDBJ whole genome shotgun (WGS) entry which is preliminary data.</text>
</comment>
<protein>
    <submittedName>
        <fullName evidence="1">Uncharacterized protein</fullName>
    </submittedName>
</protein>
<organism evidence="1 2">
    <name type="scientific">Mycena metata</name>
    <dbReference type="NCBI Taxonomy" id="1033252"/>
    <lineage>
        <taxon>Eukaryota</taxon>
        <taxon>Fungi</taxon>
        <taxon>Dikarya</taxon>
        <taxon>Basidiomycota</taxon>
        <taxon>Agaricomycotina</taxon>
        <taxon>Agaricomycetes</taxon>
        <taxon>Agaricomycetidae</taxon>
        <taxon>Agaricales</taxon>
        <taxon>Marasmiineae</taxon>
        <taxon>Mycenaceae</taxon>
        <taxon>Mycena</taxon>
    </lineage>
</organism>
<name>A0AAD7IEI0_9AGAR</name>
<evidence type="ECO:0000313" key="1">
    <source>
        <dbReference type="EMBL" id="KAJ7739937.1"/>
    </source>
</evidence>
<accession>A0AAD7IEI0</accession>
<proteinExistence type="predicted"/>
<keyword evidence="2" id="KW-1185">Reference proteome</keyword>
<dbReference type="Proteomes" id="UP001215598">
    <property type="component" value="Unassembled WGS sequence"/>
</dbReference>
<dbReference type="AlphaFoldDB" id="A0AAD7IEI0"/>
<gene>
    <name evidence="1" type="ORF">B0H16DRAFT_1568369</name>
</gene>
<dbReference type="EMBL" id="JARKIB010000105">
    <property type="protein sequence ID" value="KAJ7739937.1"/>
    <property type="molecule type" value="Genomic_DNA"/>
</dbReference>
<evidence type="ECO:0000313" key="2">
    <source>
        <dbReference type="Proteomes" id="UP001215598"/>
    </source>
</evidence>
<reference evidence="1" key="1">
    <citation type="submission" date="2023-03" db="EMBL/GenBank/DDBJ databases">
        <title>Massive genome expansion in bonnet fungi (Mycena s.s.) driven by repeated elements and novel gene families across ecological guilds.</title>
        <authorList>
            <consortium name="Lawrence Berkeley National Laboratory"/>
            <person name="Harder C.B."/>
            <person name="Miyauchi S."/>
            <person name="Viragh M."/>
            <person name="Kuo A."/>
            <person name="Thoen E."/>
            <person name="Andreopoulos B."/>
            <person name="Lu D."/>
            <person name="Skrede I."/>
            <person name="Drula E."/>
            <person name="Henrissat B."/>
            <person name="Morin E."/>
            <person name="Kohler A."/>
            <person name="Barry K."/>
            <person name="LaButti K."/>
            <person name="Morin E."/>
            <person name="Salamov A."/>
            <person name="Lipzen A."/>
            <person name="Mereny Z."/>
            <person name="Hegedus B."/>
            <person name="Baldrian P."/>
            <person name="Stursova M."/>
            <person name="Weitz H."/>
            <person name="Taylor A."/>
            <person name="Grigoriev I.V."/>
            <person name="Nagy L.G."/>
            <person name="Martin F."/>
            <person name="Kauserud H."/>
        </authorList>
    </citation>
    <scope>NUCLEOTIDE SEQUENCE</scope>
    <source>
        <strain evidence="1">CBHHK182m</strain>
    </source>
</reference>
<sequence length="463" mass="52467">MLPADYPQDILECIVDYAALDMRTISRLGLVCKRFLTRARYLGFRDLTVHVCGDPGHRCNTSHCLILLSQLLCSTHCTIPRTVVRLVLTARGLTARGLTARGPADVIHFYRDRPFNHSESSSVASHVGGWTTPALVLPFLKHFHDVNRLELVDVDWFTFPSWSASRVTAKFFSSIRHLVIDGPKFCSGPEALFSIIHRSSHLESLSILGASWPAHGPDGPSALFSPVYLQWKAMYKIKQCQPPMRRYSLPKTLQQLALDCGVKSVFISWLLQQLELTNVQLSSLELRPARQRCESQDLQRVLDVLPTVTHLTVPWQRFEPEVPPVPSLSLHRGLRTLVFQLRAAHHITWEACVAWFLATTLILDIVIPVDELVRACQLKPKAGVSVDPVFEQGLCKRWDVRVNVVMDWYWTAPRHGDSWATWPAPERNGGWATWPERCGPLLFPICDRKGLLHMHIQDQPPLS</sequence>